<dbReference type="EMBL" id="CP009687">
    <property type="protein sequence ID" value="AKL95252.1"/>
    <property type="molecule type" value="Genomic_DNA"/>
</dbReference>
<dbReference type="PATRIC" id="fig|84022.6.peg.1798"/>
<dbReference type="KEGG" id="cace:CACET_c18040"/>
<name>A0A0G3WBF2_9CLOT</name>
<evidence type="ECO:0000313" key="2">
    <source>
        <dbReference type="Proteomes" id="UP000035704"/>
    </source>
</evidence>
<accession>A0A0G3WBF2</accession>
<protein>
    <submittedName>
        <fullName evidence="1">Uncharacterized protein</fullName>
    </submittedName>
</protein>
<evidence type="ECO:0000313" key="1">
    <source>
        <dbReference type="EMBL" id="AKL95252.1"/>
    </source>
</evidence>
<keyword evidence="2" id="KW-1185">Reference proteome</keyword>
<dbReference type="Proteomes" id="UP000035704">
    <property type="component" value="Chromosome"/>
</dbReference>
<dbReference type="OrthoDB" id="9773308at2"/>
<reference evidence="1 2" key="1">
    <citation type="submission" date="2014-10" db="EMBL/GenBank/DDBJ databases">
        <title>Genome sequence of Clostridium aceticum DSM 1496.</title>
        <authorList>
            <person name="Poehlein A."/>
            <person name="Schiel-Bengelsdorf B."/>
            <person name="Gottschalk G."/>
            <person name="Duerre P."/>
            <person name="Daniel R."/>
        </authorList>
    </citation>
    <scope>NUCLEOTIDE SEQUENCE [LARGE SCALE GENOMIC DNA]</scope>
    <source>
        <strain evidence="1 2">DSM 1496</strain>
    </source>
</reference>
<organism evidence="1 2">
    <name type="scientific">Clostridium aceticum</name>
    <dbReference type="NCBI Taxonomy" id="84022"/>
    <lineage>
        <taxon>Bacteria</taxon>
        <taxon>Bacillati</taxon>
        <taxon>Bacillota</taxon>
        <taxon>Clostridia</taxon>
        <taxon>Eubacteriales</taxon>
        <taxon>Clostridiaceae</taxon>
        <taxon>Clostridium</taxon>
    </lineage>
</organism>
<proteinExistence type="predicted"/>
<dbReference type="STRING" id="84022.CACET_c18040"/>
<dbReference type="AlphaFoldDB" id="A0A0G3WBF2"/>
<dbReference type="RefSeq" id="WP_158386027.1">
    <property type="nucleotide sequence ID" value="NZ_CP009687.1"/>
</dbReference>
<sequence length="52" mass="5701">MYTVGQVCKGFGISRSALLYSDSIGLVKSNINGIYYLVSAFFEGFMTIPLMP</sequence>
<gene>
    <name evidence="1" type="ORF">CACET_c18040</name>
</gene>